<evidence type="ECO:0000313" key="3">
    <source>
        <dbReference type="Proteomes" id="UP001176940"/>
    </source>
</evidence>
<feature type="domain" description="Helix-turn-helix" evidence="1">
    <location>
        <begin position="109"/>
        <end position="159"/>
    </location>
</feature>
<dbReference type="PANTHER" id="PTHR21301:SF12">
    <property type="match status" value="1"/>
</dbReference>
<evidence type="ECO:0000259" key="1">
    <source>
        <dbReference type="Pfam" id="PF26215"/>
    </source>
</evidence>
<protein>
    <recommendedName>
        <fullName evidence="1">Helix-turn-helix domain-containing protein</fullName>
    </recommendedName>
</protein>
<reference evidence="2" key="1">
    <citation type="submission" date="2023-07" db="EMBL/GenBank/DDBJ databases">
        <authorList>
            <person name="Stuckert A."/>
        </authorList>
    </citation>
    <scope>NUCLEOTIDE SEQUENCE</scope>
</reference>
<dbReference type="InterPro" id="IPR058912">
    <property type="entry name" value="HTH_animal"/>
</dbReference>
<dbReference type="Pfam" id="PF26215">
    <property type="entry name" value="HTH_animal"/>
    <property type="match status" value="1"/>
</dbReference>
<evidence type="ECO:0000313" key="2">
    <source>
        <dbReference type="EMBL" id="CAJ0941964.1"/>
    </source>
</evidence>
<organism evidence="2 3">
    <name type="scientific">Ranitomeya imitator</name>
    <name type="common">mimic poison frog</name>
    <dbReference type="NCBI Taxonomy" id="111125"/>
    <lineage>
        <taxon>Eukaryota</taxon>
        <taxon>Metazoa</taxon>
        <taxon>Chordata</taxon>
        <taxon>Craniata</taxon>
        <taxon>Vertebrata</taxon>
        <taxon>Euteleostomi</taxon>
        <taxon>Amphibia</taxon>
        <taxon>Batrachia</taxon>
        <taxon>Anura</taxon>
        <taxon>Neobatrachia</taxon>
        <taxon>Hyloidea</taxon>
        <taxon>Dendrobatidae</taxon>
        <taxon>Dendrobatinae</taxon>
        <taxon>Ranitomeya</taxon>
    </lineage>
</organism>
<dbReference type="PANTHER" id="PTHR21301">
    <property type="entry name" value="REVERSE TRANSCRIPTASE"/>
    <property type="match status" value="1"/>
</dbReference>
<comment type="caution">
    <text evidence="2">The sequence shown here is derived from an EMBL/GenBank/DDBJ whole genome shotgun (WGS) entry which is preliminary data.</text>
</comment>
<proteinExistence type="predicted"/>
<dbReference type="EMBL" id="CAUEEQ010019518">
    <property type="protein sequence ID" value="CAJ0941964.1"/>
    <property type="molecule type" value="Genomic_DNA"/>
</dbReference>
<sequence length="387" mass="45244">MGACFAPSYANLFVGYWEREYMLSYSSDASGPNVLSWMRFIDDVLIIWQGNRTELDGFLTYLNANDWNIKFTFKVEENKIDFLYLQLSVDQLGNIHSTIYRKETSTNSLLHAKSAHPRHTIKAFPKRQFIRARRICDSEEEFENQARDLKQRFLRRGYMPVDVERGYQQAKDRSRDSLLHYQIWGKEEPQLWMITNYHSRWRDMGDIMNRHWPILKEDPELAKLIEGTPRIVARRSKTISEMITHSHYIPPRLQFIFNSKGPAWGSRPCGGCSACRYMVKTDVFVSSSNSHTFKIVHPINCRTTSVVYHITCPCGLTYIGLTSRQLHVRILEHIRDIRAARLIGFEDLHKEEVAKLKTIPSHYREFHPTGTIEMQVKGGGSQWSFDE</sequence>
<accession>A0ABN9LKJ4</accession>
<dbReference type="Proteomes" id="UP001176940">
    <property type="component" value="Unassembled WGS sequence"/>
</dbReference>
<keyword evidence="3" id="KW-1185">Reference proteome</keyword>
<gene>
    <name evidence="2" type="ORF">RIMI_LOCUS9423036</name>
</gene>
<name>A0ABN9LKJ4_9NEOB</name>